<protein>
    <recommendedName>
        <fullName evidence="4">G-protein coupled receptors family 2 profile 2 domain-containing protein</fullName>
    </recommendedName>
</protein>
<keyword evidence="1" id="KW-0812">Transmembrane</keyword>
<evidence type="ECO:0000313" key="2">
    <source>
        <dbReference type="EMBL" id="KAL3789519.1"/>
    </source>
</evidence>
<organism evidence="2 3">
    <name type="scientific">Cyclotella atomus</name>
    <dbReference type="NCBI Taxonomy" id="382360"/>
    <lineage>
        <taxon>Eukaryota</taxon>
        <taxon>Sar</taxon>
        <taxon>Stramenopiles</taxon>
        <taxon>Ochrophyta</taxon>
        <taxon>Bacillariophyta</taxon>
        <taxon>Coscinodiscophyceae</taxon>
        <taxon>Thalassiosirophycidae</taxon>
        <taxon>Stephanodiscales</taxon>
        <taxon>Stephanodiscaceae</taxon>
        <taxon>Cyclotella</taxon>
    </lineage>
</organism>
<feature type="transmembrane region" description="Helical" evidence="1">
    <location>
        <begin position="174"/>
        <end position="193"/>
    </location>
</feature>
<feature type="transmembrane region" description="Helical" evidence="1">
    <location>
        <begin position="214"/>
        <end position="238"/>
    </location>
</feature>
<keyword evidence="1" id="KW-1133">Transmembrane helix</keyword>
<feature type="transmembrane region" description="Helical" evidence="1">
    <location>
        <begin position="244"/>
        <end position="263"/>
    </location>
</feature>
<proteinExistence type="predicted"/>
<gene>
    <name evidence="2" type="ORF">ACHAWO_004237</name>
</gene>
<keyword evidence="3" id="KW-1185">Reference proteome</keyword>
<evidence type="ECO:0000256" key="1">
    <source>
        <dbReference type="SAM" id="Phobius"/>
    </source>
</evidence>
<evidence type="ECO:0008006" key="4">
    <source>
        <dbReference type="Google" id="ProtNLM"/>
    </source>
</evidence>
<feature type="transmembrane region" description="Helical" evidence="1">
    <location>
        <begin position="89"/>
        <end position="106"/>
    </location>
</feature>
<dbReference type="EMBL" id="JALLPJ020000520">
    <property type="protein sequence ID" value="KAL3789519.1"/>
    <property type="molecule type" value="Genomic_DNA"/>
</dbReference>
<comment type="caution">
    <text evidence="2">The sequence shown here is derived from an EMBL/GenBank/DDBJ whole genome shotgun (WGS) entry which is preliminary data.</text>
</comment>
<keyword evidence="1" id="KW-0472">Membrane</keyword>
<feature type="transmembrane region" description="Helical" evidence="1">
    <location>
        <begin position="127"/>
        <end position="149"/>
    </location>
</feature>
<dbReference type="AlphaFoldDB" id="A0ABD3PN88"/>
<feature type="transmembrane region" description="Helical" evidence="1">
    <location>
        <begin position="13"/>
        <end position="35"/>
    </location>
</feature>
<dbReference type="Proteomes" id="UP001530400">
    <property type="component" value="Unassembled WGS sequence"/>
</dbReference>
<evidence type="ECO:0000313" key="3">
    <source>
        <dbReference type="Proteomes" id="UP001530400"/>
    </source>
</evidence>
<name>A0ABD3PN88_9STRA</name>
<accession>A0ABD3PN88</accession>
<sequence>MVNNSDRTFFIQLILWTTANGISMISTWALIIAIARSPKARSISFNVYLIFSILPDAYKNTSGFFSNLANLVMTDGNPNACTVIGWNDAYWWCANLWMACIVFGHLRELLIANKNAQRHEPPVMSRVIIESTAVHIFSMVMASLTLIPVDLIPKATALSGCEAYPEEGNTGQHIFYWAFYLPVTALFPTMWVTGLSVDIWWRELLPVNGKSRSLLFYFARLLAVIYVVTLTVIVSFLFGGWVQAMAFVMFNLVGLLSVCLALMKKDIMRCWKQMWTCTSSDVTVADDNTNPDTVSRERIRVKIDSENINAVDSTAWQKFTYPGWS</sequence>
<reference evidence="2 3" key="1">
    <citation type="submission" date="2024-10" db="EMBL/GenBank/DDBJ databases">
        <title>Updated reference genomes for cyclostephanoid diatoms.</title>
        <authorList>
            <person name="Roberts W.R."/>
            <person name="Alverson A.J."/>
        </authorList>
    </citation>
    <scope>NUCLEOTIDE SEQUENCE [LARGE SCALE GENOMIC DNA]</scope>
    <source>
        <strain evidence="2 3">AJA010-31</strain>
    </source>
</reference>